<dbReference type="InterPro" id="IPR037213">
    <property type="entry name" value="Run_dom_sf"/>
</dbReference>
<protein>
    <submittedName>
        <fullName evidence="2">(diamondback moth) hypothetical protein</fullName>
    </submittedName>
</protein>
<comment type="caution">
    <text evidence="2">The sequence shown here is derived from an EMBL/GenBank/DDBJ whole genome shotgun (WGS) entry which is preliminary data.</text>
</comment>
<dbReference type="PROSITE" id="PS50826">
    <property type="entry name" value="RUN"/>
    <property type="match status" value="1"/>
</dbReference>
<evidence type="ECO:0000313" key="2">
    <source>
        <dbReference type="EMBL" id="CAG9138233.1"/>
    </source>
</evidence>
<dbReference type="AlphaFoldDB" id="A0A8S4GAS9"/>
<evidence type="ECO:0000259" key="1">
    <source>
        <dbReference type="PROSITE" id="PS50826"/>
    </source>
</evidence>
<proteinExistence type="predicted"/>
<name>A0A8S4GAS9_PLUXY</name>
<sequence>MDSGLHGSTDLDNENADRSINHINEHFVDVGKNLAEKVLSNSSVANNQDEIALASCDLSQPVLPLDNTSNTFVLLDTDEDEIRTLINGLKTECSTGWDSISTKFLKKFKHILIPVLVHLFNQCFRLGVFPTVLKKGVVVPIYKGGNRDSVNNYRPISILTALSKVLEKALNNRLTGFLEKYHKLSENQYGFRRGKSTSKAVLELTSYISGKLDDHKKPIAIFLDLAKAFDTVSVPLLVDKLNNSGIRGIPLKLFSDYLSCRTQCVKIGQHAVTRKFVHEESGGVTALCGAVEACLGQGLRRRALGLFKTNSTTALLHKIAKVCGELFFKS</sequence>
<organism evidence="2 3">
    <name type="scientific">Plutella xylostella</name>
    <name type="common">Diamondback moth</name>
    <name type="synonym">Plutella maculipennis</name>
    <dbReference type="NCBI Taxonomy" id="51655"/>
    <lineage>
        <taxon>Eukaryota</taxon>
        <taxon>Metazoa</taxon>
        <taxon>Ecdysozoa</taxon>
        <taxon>Arthropoda</taxon>
        <taxon>Hexapoda</taxon>
        <taxon>Insecta</taxon>
        <taxon>Pterygota</taxon>
        <taxon>Neoptera</taxon>
        <taxon>Endopterygota</taxon>
        <taxon>Lepidoptera</taxon>
        <taxon>Glossata</taxon>
        <taxon>Ditrysia</taxon>
        <taxon>Yponomeutoidea</taxon>
        <taxon>Plutellidae</taxon>
        <taxon>Plutella</taxon>
    </lineage>
</organism>
<reference evidence="2" key="1">
    <citation type="submission" date="2020-11" db="EMBL/GenBank/DDBJ databases">
        <authorList>
            <person name="Whiteford S."/>
        </authorList>
    </citation>
    <scope>NUCLEOTIDE SEQUENCE</scope>
</reference>
<feature type="domain" description="RUN" evidence="1">
    <location>
        <begin position="278"/>
        <end position="330"/>
    </location>
</feature>
<dbReference type="EMBL" id="CAJHNJ030000516">
    <property type="protein sequence ID" value="CAG9138233.1"/>
    <property type="molecule type" value="Genomic_DNA"/>
</dbReference>
<dbReference type="Pfam" id="PF00078">
    <property type="entry name" value="RVT_1"/>
    <property type="match status" value="1"/>
</dbReference>
<keyword evidence="3" id="KW-1185">Reference proteome</keyword>
<dbReference type="Gene3D" id="1.20.58.900">
    <property type="match status" value="1"/>
</dbReference>
<dbReference type="SUPFAM" id="SSF140741">
    <property type="entry name" value="RUN domain-like"/>
    <property type="match status" value="1"/>
</dbReference>
<dbReference type="PANTHER" id="PTHR19446">
    <property type="entry name" value="REVERSE TRANSCRIPTASES"/>
    <property type="match status" value="1"/>
</dbReference>
<dbReference type="InterPro" id="IPR004012">
    <property type="entry name" value="Run_dom"/>
</dbReference>
<dbReference type="InterPro" id="IPR000477">
    <property type="entry name" value="RT_dom"/>
</dbReference>
<dbReference type="Proteomes" id="UP000653454">
    <property type="component" value="Unassembled WGS sequence"/>
</dbReference>
<dbReference type="SUPFAM" id="SSF56672">
    <property type="entry name" value="DNA/RNA polymerases"/>
    <property type="match status" value="1"/>
</dbReference>
<evidence type="ECO:0000313" key="3">
    <source>
        <dbReference type="Proteomes" id="UP000653454"/>
    </source>
</evidence>
<accession>A0A8S4GAS9</accession>
<gene>
    <name evidence="2" type="ORF">PLXY2_LOCUS16483</name>
</gene>
<dbReference type="InterPro" id="IPR043502">
    <property type="entry name" value="DNA/RNA_pol_sf"/>
</dbReference>
<dbReference type="GO" id="GO:0071897">
    <property type="term" value="P:DNA biosynthetic process"/>
    <property type="evidence" value="ECO:0007669"/>
    <property type="project" value="UniProtKB-ARBA"/>
</dbReference>
<dbReference type="CDD" id="cd01650">
    <property type="entry name" value="RT_nLTR_like"/>
    <property type="match status" value="1"/>
</dbReference>